<dbReference type="Proteomes" id="UP000064249">
    <property type="component" value="Unassembled WGS sequence"/>
</dbReference>
<reference evidence="3 4" key="1">
    <citation type="journal article" date="2015" name="MBio">
        <title>Genome-Resolved Metagenomic Analysis Reveals Roles for Candidate Phyla and Other Microbial Community Members in Biogeochemical Transformations in Oil Reservoirs.</title>
        <authorList>
            <person name="Hu P."/>
            <person name="Tom L."/>
            <person name="Singh A."/>
            <person name="Thomas B.C."/>
            <person name="Baker B.J."/>
            <person name="Piceno Y.M."/>
            <person name="Andersen G.L."/>
            <person name="Banfield J.F."/>
        </authorList>
    </citation>
    <scope>NUCLEOTIDE SEQUENCE [LARGE SCALE GENOMIC DNA]</scope>
    <source>
        <strain evidence="3">46_16</strain>
    </source>
</reference>
<keyword evidence="2" id="KW-0812">Transmembrane</keyword>
<dbReference type="EMBL" id="LGFU01000008">
    <property type="protein sequence ID" value="KUK46778.1"/>
    <property type="molecule type" value="Genomic_DNA"/>
</dbReference>
<feature type="transmembrane region" description="Helical" evidence="2">
    <location>
        <begin position="315"/>
        <end position="335"/>
    </location>
</feature>
<evidence type="ECO:0000256" key="1">
    <source>
        <dbReference type="SAM" id="MobiDB-lite"/>
    </source>
</evidence>
<feature type="region of interest" description="Disordered" evidence="1">
    <location>
        <begin position="343"/>
        <end position="378"/>
    </location>
</feature>
<keyword evidence="2" id="KW-0472">Membrane</keyword>
<feature type="transmembrane region" description="Helical" evidence="2">
    <location>
        <begin position="259"/>
        <end position="279"/>
    </location>
</feature>
<name>A0A117LH11_9CHLR</name>
<dbReference type="AlphaFoldDB" id="A0A117LH11"/>
<feature type="compositionally biased region" description="Basic and acidic residues" evidence="1">
    <location>
        <begin position="361"/>
        <end position="378"/>
    </location>
</feature>
<protein>
    <submittedName>
        <fullName evidence="3">Uncharacterized protein</fullName>
    </submittedName>
</protein>
<sequence>MLEKNSFWRKAIAFLLSVLIIVLVFPTTFSAPLECIVLKDDTYSTMLKSDEILGIGQEAFSSFIANQLIQPSENEIVPPIFLDTEMVADVIKPYVTKEWVQDSLASGTHQLLAFLNFKQPFGIINIDLTELKKNVLDGRMELAENILSRFASCDTQEIKALTSGTVGIANMPACNPPQELKEKAISVVSTYIEEFLYQIPQQYSVNVEEAVQADVEDPLLSYSIFRWSVRLLPALTLVLLILVALCLRKNPKEMRSWIGKLLIIAAVVSLVVILILLIGSEQFTTVLVNNALSADQEAFGTLLLKILQSITYQSLLWMAASAGALLVVGLVIHFLNRIRRKKDEETTGQEEALEGPVQDMLETKREMIEGAREEETEE</sequence>
<comment type="caution">
    <text evidence="3">The sequence shown here is derived from an EMBL/GenBank/DDBJ whole genome shotgun (WGS) entry which is preliminary data.</text>
</comment>
<evidence type="ECO:0000256" key="2">
    <source>
        <dbReference type="SAM" id="Phobius"/>
    </source>
</evidence>
<proteinExistence type="predicted"/>
<accession>A0A117LH11</accession>
<keyword evidence="2" id="KW-1133">Transmembrane helix</keyword>
<evidence type="ECO:0000313" key="4">
    <source>
        <dbReference type="Proteomes" id="UP000064249"/>
    </source>
</evidence>
<organism evidence="3 4">
    <name type="scientific">Anaerolinea thermophila</name>
    <dbReference type="NCBI Taxonomy" id="167964"/>
    <lineage>
        <taxon>Bacteria</taxon>
        <taxon>Bacillati</taxon>
        <taxon>Chloroflexota</taxon>
        <taxon>Anaerolineae</taxon>
        <taxon>Anaerolineales</taxon>
        <taxon>Anaerolineaceae</taxon>
        <taxon>Anaerolinea</taxon>
    </lineage>
</organism>
<evidence type="ECO:0000313" key="3">
    <source>
        <dbReference type="EMBL" id="KUK46778.1"/>
    </source>
</evidence>
<feature type="transmembrane region" description="Helical" evidence="2">
    <location>
        <begin position="227"/>
        <end position="247"/>
    </location>
</feature>
<gene>
    <name evidence="3" type="ORF">XD73_0350</name>
</gene>